<proteinExistence type="predicted"/>
<dbReference type="SMART" id="SM00421">
    <property type="entry name" value="HTH_LUXR"/>
    <property type="match status" value="1"/>
</dbReference>
<dbReference type="Gene3D" id="1.10.10.10">
    <property type="entry name" value="Winged helix-like DNA-binding domain superfamily/Winged helix DNA-binding domain"/>
    <property type="match status" value="1"/>
</dbReference>
<dbReference type="PROSITE" id="PS00622">
    <property type="entry name" value="HTH_LUXR_1"/>
    <property type="match status" value="1"/>
</dbReference>
<dbReference type="InterPro" id="IPR000792">
    <property type="entry name" value="Tscrpt_reg_LuxR_C"/>
</dbReference>
<gene>
    <name evidence="5" type="ORF">GCM10022383_03340</name>
</gene>
<protein>
    <recommendedName>
        <fullName evidence="4">HTH luxR-type domain-containing protein</fullName>
    </recommendedName>
</protein>
<dbReference type="SUPFAM" id="SSF46894">
    <property type="entry name" value="C-terminal effector domain of the bipartite response regulators"/>
    <property type="match status" value="1"/>
</dbReference>
<evidence type="ECO:0000256" key="2">
    <source>
        <dbReference type="ARBA" id="ARBA00023125"/>
    </source>
</evidence>
<dbReference type="PANTHER" id="PTHR44688:SF16">
    <property type="entry name" value="DNA-BINDING TRANSCRIPTIONAL ACTIVATOR DEVR_DOSR"/>
    <property type="match status" value="1"/>
</dbReference>
<evidence type="ECO:0000313" key="5">
    <source>
        <dbReference type="EMBL" id="GAA3927674.1"/>
    </source>
</evidence>
<dbReference type="Proteomes" id="UP001501591">
    <property type="component" value="Unassembled WGS sequence"/>
</dbReference>
<accession>A0ABP7MPP6</accession>
<reference evidence="6" key="1">
    <citation type="journal article" date="2019" name="Int. J. Syst. Evol. Microbiol.">
        <title>The Global Catalogue of Microorganisms (GCM) 10K type strain sequencing project: providing services to taxonomists for standard genome sequencing and annotation.</title>
        <authorList>
            <consortium name="The Broad Institute Genomics Platform"/>
            <consortium name="The Broad Institute Genome Sequencing Center for Infectious Disease"/>
            <person name="Wu L."/>
            <person name="Ma J."/>
        </authorList>
    </citation>
    <scope>NUCLEOTIDE SEQUENCE [LARGE SCALE GENOMIC DNA]</scope>
    <source>
        <strain evidence="6">JCM 17024</strain>
    </source>
</reference>
<organism evidence="5 6">
    <name type="scientific">Microbacterium soli</name>
    <dbReference type="NCBI Taxonomy" id="446075"/>
    <lineage>
        <taxon>Bacteria</taxon>
        <taxon>Bacillati</taxon>
        <taxon>Actinomycetota</taxon>
        <taxon>Actinomycetes</taxon>
        <taxon>Micrococcales</taxon>
        <taxon>Microbacteriaceae</taxon>
        <taxon>Microbacterium</taxon>
    </lineage>
</organism>
<dbReference type="CDD" id="cd06170">
    <property type="entry name" value="LuxR_C_like"/>
    <property type="match status" value="1"/>
</dbReference>
<keyword evidence="2" id="KW-0238">DNA-binding</keyword>
<keyword evidence="1" id="KW-0805">Transcription regulation</keyword>
<feature type="domain" description="HTH luxR-type" evidence="4">
    <location>
        <begin position="172"/>
        <end position="235"/>
    </location>
</feature>
<dbReference type="PRINTS" id="PR00038">
    <property type="entry name" value="HTHLUXR"/>
</dbReference>
<dbReference type="PANTHER" id="PTHR44688">
    <property type="entry name" value="DNA-BINDING TRANSCRIPTIONAL ACTIVATOR DEVR_DOSR"/>
    <property type="match status" value="1"/>
</dbReference>
<keyword evidence="3" id="KW-0804">Transcription</keyword>
<dbReference type="InterPro" id="IPR036388">
    <property type="entry name" value="WH-like_DNA-bd_sf"/>
</dbReference>
<evidence type="ECO:0000256" key="3">
    <source>
        <dbReference type="ARBA" id="ARBA00023163"/>
    </source>
</evidence>
<dbReference type="PROSITE" id="PS50043">
    <property type="entry name" value="HTH_LUXR_2"/>
    <property type="match status" value="1"/>
</dbReference>
<dbReference type="Pfam" id="PF00196">
    <property type="entry name" value="GerE"/>
    <property type="match status" value="1"/>
</dbReference>
<comment type="caution">
    <text evidence="5">The sequence shown here is derived from an EMBL/GenBank/DDBJ whole genome shotgun (WGS) entry which is preliminary data.</text>
</comment>
<dbReference type="InterPro" id="IPR016032">
    <property type="entry name" value="Sig_transdc_resp-reg_C-effctor"/>
</dbReference>
<sequence length="235" mass="25960">MQRLHAQAIALRQVAVTPSHTRVVQALIEITQSWTSAPEEVYERHTNLLLSAIPSPSQESWHLSRGPLTPLIEAYLQGQQVGLLMMRHKLHDASVAFLNALLSLPMTHIGAGISASAARTLAESSRIFSPVFADVLDAIRPTHRITTEAWESHAHLPGVEAPAGSSDQFRSLLPVNQTLTRREDEVLDLVAEGYSNREIGTRLGISGRTVEMHLSNIYRKFNVGSRVELVSLLLR</sequence>
<keyword evidence="6" id="KW-1185">Reference proteome</keyword>
<evidence type="ECO:0000259" key="4">
    <source>
        <dbReference type="PROSITE" id="PS50043"/>
    </source>
</evidence>
<name>A0ABP7MPP6_9MICO</name>
<evidence type="ECO:0000313" key="6">
    <source>
        <dbReference type="Proteomes" id="UP001501591"/>
    </source>
</evidence>
<dbReference type="EMBL" id="BAABCP010000001">
    <property type="protein sequence ID" value="GAA3927674.1"/>
    <property type="molecule type" value="Genomic_DNA"/>
</dbReference>
<evidence type="ECO:0000256" key="1">
    <source>
        <dbReference type="ARBA" id="ARBA00023015"/>
    </source>
</evidence>